<gene>
    <name evidence="1" type="ORF">HK413_06465</name>
</gene>
<evidence type="ECO:0000313" key="2">
    <source>
        <dbReference type="Proteomes" id="UP000566071"/>
    </source>
</evidence>
<keyword evidence="2" id="KW-1185">Reference proteome</keyword>
<evidence type="ECO:0000313" key="1">
    <source>
        <dbReference type="EMBL" id="NNU33876.1"/>
    </source>
</evidence>
<protein>
    <submittedName>
        <fullName evidence="1">Uncharacterized protein</fullName>
    </submittedName>
</protein>
<proteinExistence type="predicted"/>
<reference evidence="1 2" key="1">
    <citation type="submission" date="2020-05" db="EMBL/GenBank/DDBJ databases">
        <authorList>
            <person name="Khan S.A."/>
            <person name="Jeon C.O."/>
            <person name="Chun B.H."/>
        </authorList>
    </citation>
    <scope>NUCLEOTIDE SEQUENCE [LARGE SCALE GENOMIC DNA]</scope>
    <source>
        <strain evidence="1 2">S1162</strain>
    </source>
</reference>
<dbReference type="EMBL" id="JABFCR010000023">
    <property type="protein sequence ID" value="NNU33876.1"/>
    <property type="molecule type" value="Genomic_DNA"/>
</dbReference>
<comment type="caution">
    <text evidence="1">The sequence shown here is derived from an EMBL/GenBank/DDBJ whole genome shotgun (WGS) entry which is preliminary data.</text>
</comment>
<sequence length="178" mass="19921">MNERFESPKLIITSTKQFFNDFEAAYKDQIPTISGDYTEYWTDGVSSAARETALSRETSDQLKQANAIWAIRNKPAYPAADVDETSKNLLLYNEHTRGAFNSVSQPDNDKVKSEWAMKKGYAIHAKGLTDTLTAKALTPVAAKANAIDVYNTGVAAYRCGLCTCNAKQRRRFGERCYR</sequence>
<dbReference type="Proteomes" id="UP000566071">
    <property type="component" value="Unassembled WGS sequence"/>
</dbReference>
<accession>A0ABX1W2J7</accession>
<organism evidence="1 2">
    <name type="scientific">Mucilaginibacter humi</name>
    <dbReference type="NCBI Taxonomy" id="2732510"/>
    <lineage>
        <taxon>Bacteria</taxon>
        <taxon>Pseudomonadati</taxon>
        <taxon>Bacteroidota</taxon>
        <taxon>Sphingobacteriia</taxon>
        <taxon>Sphingobacteriales</taxon>
        <taxon>Sphingobacteriaceae</taxon>
        <taxon>Mucilaginibacter</taxon>
    </lineage>
</organism>
<name>A0ABX1W2J7_9SPHI</name>